<sequence>MIGVFQLLILLCSLSKIHAINDKQFLMPFPLELSLSQKCKEKGQLQCQDSCGWASCVVASDAYSNHANNDCCPPGYAFKCCAMLPQMKYSFVHKNMAVMFREMEKKCKDKSGFCVCQPRWANMMNGLCCYANGGCHCCFNPNEPIIGKLPKNVYKPAHLRAKKGCGEGYSNCIWMEGAPKTHCCPHNYQLAHAEKRFVSTVDDHRDDGVIGSYGYDVRFASQHVPQYAWLTKGSIYDRLGKYGRLLSAISGDPLAECGYTIKYDGMDWEEMGTGQSLFEKRKIHHIPDQYECASESYWVPHLLPDLTTITPEERKYTWMQKNTAEMIREMDSKQECKKSTVFCACNALHFDQMMNGMCCDSSTDCDCCRTDPTISKRPMLSRDPASSPSCKEQIKNEIWNRDVAMCHWAEKWPASSCCAENYKLVAKDERYGWQEVPESSPPKSIKGISRRHPLCRDGVPWIYPMICARDWYWVPRTRW</sequence>
<feature type="chain" id="PRO_5037180138" evidence="1">
    <location>
        <begin position="20"/>
        <end position="479"/>
    </location>
</feature>
<keyword evidence="1" id="KW-0732">Signal</keyword>
<dbReference type="WBParaSite" id="Gr19_v10_g3579.t1">
    <property type="protein sequence ID" value="Gr19_v10_g3579.t1"/>
    <property type="gene ID" value="Gr19_v10_g3579"/>
</dbReference>
<keyword evidence="2" id="KW-1185">Reference proteome</keyword>
<dbReference type="Proteomes" id="UP000887572">
    <property type="component" value="Unplaced"/>
</dbReference>
<protein>
    <submittedName>
        <fullName evidence="3">Uncharacterized protein</fullName>
    </submittedName>
</protein>
<feature type="signal peptide" evidence="1">
    <location>
        <begin position="1"/>
        <end position="19"/>
    </location>
</feature>
<evidence type="ECO:0000313" key="2">
    <source>
        <dbReference type="Proteomes" id="UP000887572"/>
    </source>
</evidence>
<proteinExistence type="predicted"/>
<dbReference type="AlphaFoldDB" id="A0A914HSL7"/>
<organism evidence="2 3">
    <name type="scientific">Globodera rostochiensis</name>
    <name type="common">Golden nematode worm</name>
    <name type="synonym">Heterodera rostochiensis</name>
    <dbReference type="NCBI Taxonomy" id="31243"/>
    <lineage>
        <taxon>Eukaryota</taxon>
        <taxon>Metazoa</taxon>
        <taxon>Ecdysozoa</taxon>
        <taxon>Nematoda</taxon>
        <taxon>Chromadorea</taxon>
        <taxon>Rhabditida</taxon>
        <taxon>Tylenchina</taxon>
        <taxon>Tylenchomorpha</taxon>
        <taxon>Tylenchoidea</taxon>
        <taxon>Heteroderidae</taxon>
        <taxon>Heteroderinae</taxon>
        <taxon>Globodera</taxon>
    </lineage>
</organism>
<evidence type="ECO:0000313" key="3">
    <source>
        <dbReference type="WBParaSite" id="Gr19_v10_g3579.t1"/>
    </source>
</evidence>
<evidence type="ECO:0000256" key="1">
    <source>
        <dbReference type="SAM" id="SignalP"/>
    </source>
</evidence>
<reference evidence="3" key="1">
    <citation type="submission" date="2022-11" db="UniProtKB">
        <authorList>
            <consortium name="WormBaseParasite"/>
        </authorList>
    </citation>
    <scope>IDENTIFICATION</scope>
</reference>
<name>A0A914HSL7_GLORO</name>
<accession>A0A914HSL7</accession>